<keyword evidence="3" id="KW-0092">Biotin</keyword>
<dbReference type="InterPro" id="IPR030855">
    <property type="entry name" value="Bifunct_BirA"/>
</dbReference>
<keyword evidence="3" id="KW-0805">Transcription regulation</keyword>
<evidence type="ECO:0000256" key="1">
    <source>
        <dbReference type="ARBA" id="ARBA00022598"/>
    </source>
</evidence>
<dbReference type="RefSeq" id="WP_134339042.1">
    <property type="nucleotide sequence ID" value="NZ_SOPW01000003.1"/>
</dbReference>
<dbReference type="InterPro" id="IPR011991">
    <property type="entry name" value="ArsR-like_HTH"/>
</dbReference>
<dbReference type="SUPFAM" id="SSF55681">
    <property type="entry name" value="Class II aaRS and biotin synthetases"/>
    <property type="match status" value="1"/>
</dbReference>
<dbReference type="Gene3D" id="1.10.10.10">
    <property type="entry name" value="Winged helix-like DNA-binding domain superfamily/Winged helix DNA-binding domain"/>
    <property type="match status" value="1"/>
</dbReference>
<gene>
    <name evidence="3" type="primary">birA</name>
    <name evidence="5" type="ORF">E3U55_04000</name>
</gene>
<dbReference type="GO" id="GO:0005524">
    <property type="term" value="F:ATP binding"/>
    <property type="evidence" value="ECO:0007669"/>
    <property type="project" value="UniProtKB-UniRule"/>
</dbReference>
<dbReference type="Pfam" id="PF03099">
    <property type="entry name" value="BPL_LplA_LipB"/>
    <property type="match status" value="1"/>
</dbReference>
<evidence type="ECO:0000256" key="3">
    <source>
        <dbReference type="HAMAP-Rule" id="MF_00978"/>
    </source>
</evidence>
<feature type="DNA-binding region" description="H-T-H motif" evidence="3">
    <location>
        <begin position="22"/>
        <end position="41"/>
    </location>
</feature>
<dbReference type="GO" id="GO:0004077">
    <property type="term" value="F:biotin--[biotin carboxyl-carrier protein] ligase activity"/>
    <property type="evidence" value="ECO:0007669"/>
    <property type="project" value="UniProtKB-UniRule"/>
</dbReference>
<dbReference type="CDD" id="cd16442">
    <property type="entry name" value="BPL"/>
    <property type="match status" value="1"/>
</dbReference>
<dbReference type="GO" id="GO:0005737">
    <property type="term" value="C:cytoplasm"/>
    <property type="evidence" value="ECO:0007669"/>
    <property type="project" value="TreeGrafter"/>
</dbReference>
<dbReference type="InterPro" id="IPR013196">
    <property type="entry name" value="HTH_11"/>
</dbReference>
<dbReference type="AlphaFoldDB" id="A0A4Y8IQQ5"/>
<accession>A0A4Y8IQQ5</accession>
<dbReference type="GO" id="GO:0009249">
    <property type="term" value="P:protein lipoylation"/>
    <property type="evidence" value="ECO:0007669"/>
    <property type="project" value="UniProtKB-ARBA"/>
</dbReference>
<dbReference type="PROSITE" id="PS51733">
    <property type="entry name" value="BPL_LPL_CATALYTIC"/>
    <property type="match status" value="1"/>
</dbReference>
<feature type="binding site" evidence="3">
    <location>
        <position position="188"/>
    </location>
    <ligand>
        <name>biotin</name>
        <dbReference type="ChEBI" id="CHEBI:57586"/>
    </ligand>
</feature>
<dbReference type="PANTHER" id="PTHR12835:SF5">
    <property type="entry name" value="BIOTIN--PROTEIN LIGASE"/>
    <property type="match status" value="1"/>
</dbReference>
<dbReference type="Pfam" id="PF08279">
    <property type="entry name" value="HTH_11"/>
    <property type="match status" value="1"/>
</dbReference>
<keyword evidence="3" id="KW-0804">Transcription</keyword>
<keyword evidence="6" id="KW-1185">Reference proteome</keyword>
<dbReference type="PANTHER" id="PTHR12835">
    <property type="entry name" value="BIOTIN PROTEIN LIGASE"/>
    <property type="match status" value="1"/>
</dbReference>
<dbReference type="GO" id="GO:0016740">
    <property type="term" value="F:transferase activity"/>
    <property type="evidence" value="ECO:0007669"/>
    <property type="project" value="UniProtKB-ARBA"/>
</dbReference>
<comment type="catalytic activity">
    <reaction evidence="3">
        <text>biotin + L-lysyl-[protein] + ATP = N(6)-biotinyl-L-lysyl-[protein] + AMP + diphosphate + H(+)</text>
        <dbReference type="Rhea" id="RHEA:11756"/>
        <dbReference type="Rhea" id="RHEA-COMP:9752"/>
        <dbReference type="Rhea" id="RHEA-COMP:10505"/>
        <dbReference type="ChEBI" id="CHEBI:15378"/>
        <dbReference type="ChEBI" id="CHEBI:29969"/>
        <dbReference type="ChEBI" id="CHEBI:30616"/>
        <dbReference type="ChEBI" id="CHEBI:33019"/>
        <dbReference type="ChEBI" id="CHEBI:57586"/>
        <dbReference type="ChEBI" id="CHEBI:83144"/>
        <dbReference type="ChEBI" id="CHEBI:456215"/>
        <dbReference type="EC" id="6.3.4.15"/>
    </reaction>
</comment>
<evidence type="ECO:0000313" key="5">
    <source>
        <dbReference type="EMBL" id="TFB23984.1"/>
    </source>
</evidence>
<proteinExistence type="inferred from homology"/>
<evidence type="ECO:0000259" key="4">
    <source>
        <dbReference type="PROSITE" id="PS51733"/>
    </source>
</evidence>
<dbReference type="Proteomes" id="UP000297975">
    <property type="component" value="Unassembled WGS sequence"/>
</dbReference>
<keyword evidence="2 3" id="KW-0238">DNA-binding</keyword>
<comment type="similarity">
    <text evidence="3">Belongs to the biotin--protein ligase family.</text>
</comment>
<dbReference type="SUPFAM" id="SSF46785">
    <property type="entry name" value="Winged helix' DNA-binding domain"/>
    <property type="match status" value="1"/>
</dbReference>
<feature type="binding site" evidence="3">
    <location>
        <position position="117"/>
    </location>
    <ligand>
        <name>biotin</name>
        <dbReference type="ChEBI" id="CHEBI:57586"/>
    </ligand>
</feature>
<protein>
    <recommendedName>
        <fullName evidence="3">Bifunctional ligase/repressor BirA</fullName>
    </recommendedName>
    <alternativeName>
        <fullName evidence="3">Biotin--[acetyl-CoA-carboxylase] ligase</fullName>
        <ecNumber evidence="3">6.3.4.15</ecNumber>
    </alternativeName>
    <alternativeName>
        <fullName evidence="3">Biotin--protein ligase</fullName>
    </alternativeName>
    <alternativeName>
        <fullName evidence="3">Biotin-[acetyl-CoA carboxylase] synthetase</fullName>
    </alternativeName>
</protein>
<dbReference type="InterPro" id="IPR036390">
    <property type="entry name" value="WH_DNA-bd_sf"/>
</dbReference>
<dbReference type="EMBL" id="SOPW01000003">
    <property type="protein sequence ID" value="TFB23984.1"/>
    <property type="molecule type" value="Genomic_DNA"/>
</dbReference>
<organism evidence="5 6">
    <name type="scientific">Filobacillus milosensis</name>
    <dbReference type="NCBI Taxonomy" id="94137"/>
    <lineage>
        <taxon>Bacteria</taxon>
        <taxon>Bacillati</taxon>
        <taxon>Bacillota</taxon>
        <taxon>Bacilli</taxon>
        <taxon>Bacillales</taxon>
        <taxon>Bacillaceae</taxon>
        <taxon>Filobacillus</taxon>
    </lineage>
</organism>
<dbReference type="NCBIfam" id="TIGR00121">
    <property type="entry name" value="birA_ligase"/>
    <property type="match status" value="1"/>
</dbReference>
<dbReference type="GO" id="GO:0003677">
    <property type="term" value="F:DNA binding"/>
    <property type="evidence" value="ECO:0007669"/>
    <property type="project" value="UniProtKB-UniRule"/>
</dbReference>
<name>A0A4Y8IQQ5_9BACI</name>
<evidence type="ECO:0000313" key="6">
    <source>
        <dbReference type="Proteomes" id="UP000297975"/>
    </source>
</evidence>
<reference evidence="5 6" key="1">
    <citation type="submission" date="2019-03" db="EMBL/GenBank/DDBJ databases">
        <authorList>
            <person name="He R.-H."/>
        </authorList>
    </citation>
    <scope>NUCLEOTIDE SEQUENCE [LARGE SCALE GENOMIC DNA]</scope>
    <source>
        <strain evidence="6">SH 714</strain>
    </source>
</reference>
<comment type="function">
    <text evidence="3">Acts both as a biotin--[acetyl-CoA-carboxylase] ligase and a repressor.</text>
</comment>
<dbReference type="EC" id="6.3.4.15" evidence="3"/>
<dbReference type="CDD" id="cd00090">
    <property type="entry name" value="HTH_ARSR"/>
    <property type="match status" value="1"/>
</dbReference>
<sequence>MEGTKRKLIELLANNKSQSISGQELSKQLNISRSAVWKHMNNLKKEGYVIEAVTNKGYRIIKAPDDLSASTVQWDLHTNWLGQHLVFKETVKSTQLVGHELARENADHGTVIVAREQTEGRGRMSRYWDSKDGLGLWFSSIFRPEYLEPKRASQLTLVAAVAIADYLSKRDLDVKIKWPNDIFINGKKLAGILTEMQAEQDAVQYIVLGIGMNVNHQHDDLHETVQHKATSIYLETNEIQNLNQVLTEILKELENKYEIFMGVGFPVIKEMWEAYAYKIGEWIQVKTKDIWDAKVVGIHDDGALKVIDHLGKQHHLYSAEILWKGEEIE</sequence>
<keyword evidence="3" id="KW-0678">Repressor</keyword>
<comment type="caution">
    <text evidence="5">The sequence shown here is derived from an EMBL/GenBank/DDBJ whole genome shotgun (WGS) entry which is preliminary data.</text>
</comment>
<feature type="binding site" evidence="3">
    <location>
        <begin position="121"/>
        <end position="123"/>
    </location>
    <ligand>
        <name>biotin</name>
        <dbReference type="ChEBI" id="CHEBI:57586"/>
    </ligand>
</feature>
<dbReference type="InterPro" id="IPR004143">
    <property type="entry name" value="BPL_LPL_catalytic"/>
</dbReference>
<feature type="domain" description="BPL/LPL catalytic" evidence="4">
    <location>
        <begin position="70"/>
        <end position="261"/>
    </location>
</feature>
<comment type="caution">
    <text evidence="3">Lacks conserved residue(s) required for the propagation of feature annotation.</text>
</comment>
<evidence type="ECO:0000256" key="2">
    <source>
        <dbReference type="ARBA" id="ARBA00023125"/>
    </source>
</evidence>
<keyword evidence="3" id="KW-0547">Nucleotide-binding</keyword>
<dbReference type="InterPro" id="IPR045864">
    <property type="entry name" value="aa-tRNA-synth_II/BPL/LPL"/>
</dbReference>
<dbReference type="OrthoDB" id="9807064at2"/>
<dbReference type="InterPro" id="IPR004408">
    <property type="entry name" value="Biotin_CoA_COase_ligase"/>
</dbReference>
<dbReference type="Gene3D" id="3.30.930.10">
    <property type="entry name" value="Bira Bifunctional Protein, Domain 2"/>
    <property type="match status" value="1"/>
</dbReference>
<dbReference type="HAMAP" id="MF_00978">
    <property type="entry name" value="Bifunct_BirA"/>
    <property type="match status" value="1"/>
</dbReference>
<keyword evidence="3" id="KW-0067">ATP-binding</keyword>
<keyword evidence="1 3" id="KW-0436">Ligase</keyword>
<dbReference type="InterPro" id="IPR036388">
    <property type="entry name" value="WH-like_DNA-bd_sf"/>
</dbReference>
<dbReference type="GO" id="GO:0006355">
    <property type="term" value="P:regulation of DNA-templated transcription"/>
    <property type="evidence" value="ECO:0007669"/>
    <property type="project" value="UniProtKB-UniRule"/>
</dbReference>